<evidence type="ECO:0000313" key="2">
    <source>
        <dbReference type="EMBL" id="KAA1073442.1"/>
    </source>
</evidence>
<accession>A0A5B0M9V4</accession>
<dbReference type="AlphaFoldDB" id="A0A5B0M9V4"/>
<proteinExistence type="predicted"/>
<keyword evidence="3" id="KW-1185">Reference proteome</keyword>
<organism evidence="2 3">
    <name type="scientific">Puccinia graminis f. sp. tritici</name>
    <dbReference type="NCBI Taxonomy" id="56615"/>
    <lineage>
        <taxon>Eukaryota</taxon>
        <taxon>Fungi</taxon>
        <taxon>Dikarya</taxon>
        <taxon>Basidiomycota</taxon>
        <taxon>Pucciniomycotina</taxon>
        <taxon>Pucciniomycetes</taxon>
        <taxon>Pucciniales</taxon>
        <taxon>Pucciniaceae</taxon>
        <taxon>Puccinia</taxon>
    </lineage>
</organism>
<protein>
    <submittedName>
        <fullName evidence="2">Uncharacterized protein</fullName>
    </submittedName>
</protein>
<sequence>MEGSPKAKIDEVEKSLGDIGQRIQELEARAKKFDEEYRKSDKKFKNKLQKIEQDYNESNRILDEKANKLFHEIENHYEGSSSKK</sequence>
<evidence type="ECO:0000313" key="3">
    <source>
        <dbReference type="Proteomes" id="UP000324748"/>
    </source>
</evidence>
<dbReference type="Proteomes" id="UP000324748">
    <property type="component" value="Unassembled WGS sequence"/>
</dbReference>
<keyword evidence="1" id="KW-0175">Coiled coil</keyword>
<comment type="caution">
    <text evidence="2">The sequence shown here is derived from an EMBL/GenBank/DDBJ whole genome shotgun (WGS) entry which is preliminary data.</text>
</comment>
<name>A0A5B0M9V4_PUCGR</name>
<gene>
    <name evidence="2" type="ORF">PGT21_012418</name>
</gene>
<feature type="coiled-coil region" evidence="1">
    <location>
        <begin position="9"/>
        <end position="68"/>
    </location>
</feature>
<dbReference type="OrthoDB" id="10408790at2759"/>
<reference evidence="2 3" key="1">
    <citation type="submission" date="2019-05" db="EMBL/GenBank/DDBJ databases">
        <title>Emergence of the Ug99 lineage of the wheat stem rust pathogen through somatic hybridization.</title>
        <authorList>
            <person name="Li F."/>
            <person name="Upadhyaya N.M."/>
            <person name="Sperschneider J."/>
            <person name="Matny O."/>
            <person name="Nguyen-Phuc H."/>
            <person name="Mago R."/>
            <person name="Raley C."/>
            <person name="Miller M.E."/>
            <person name="Silverstein K.A.T."/>
            <person name="Henningsen E."/>
            <person name="Hirsch C.D."/>
            <person name="Visser B."/>
            <person name="Pretorius Z.A."/>
            <person name="Steffenson B.J."/>
            <person name="Schwessinger B."/>
            <person name="Dodds P.N."/>
            <person name="Figueroa M."/>
        </authorList>
    </citation>
    <scope>NUCLEOTIDE SEQUENCE [LARGE SCALE GENOMIC DNA]</scope>
    <source>
        <strain evidence="2">21-0</strain>
    </source>
</reference>
<dbReference type="EMBL" id="VSWC01000158">
    <property type="protein sequence ID" value="KAA1073442.1"/>
    <property type="molecule type" value="Genomic_DNA"/>
</dbReference>
<evidence type="ECO:0000256" key="1">
    <source>
        <dbReference type="SAM" id="Coils"/>
    </source>
</evidence>